<keyword evidence="4" id="KW-0548">Nucleotidyltransferase</keyword>
<keyword evidence="5" id="KW-0805">Transcription regulation</keyword>
<keyword evidence="8" id="KW-0804">Transcription</keyword>
<evidence type="ECO:0000259" key="11">
    <source>
        <dbReference type="Pfam" id="PF04963"/>
    </source>
</evidence>
<dbReference type="InterPro" id="IPR007634">
    <property type="entry name" value="RNA_pol_sigma_54_DNA-bd"/>
</dbReference>
<keyword evidence="3" id="KW-0808">Transferase</keyword>
<dbReference type="Gene3D" id="1.10.10.60">
    <property type="entry name" value="Homeodomain-like"/>
    <property type="match status" value="1"/>
</dbReference>
<dbReference type="GO" id="GO:0003677">
    <property type="term" value="F:DNA binding"/>
    <property type="evidence" value="ECO:0007669"/>
    <property type="project" value="UniProtKB-KW"/>
</dbReference>
<dbReference type="NCBIfam" id="TIGR02395">
    <property type="entry name" value="rpoN_sigma"/>
    <property type="match status" value="1"/>
</dbReference>
<dbReference type="PROSITE" id="PS00718">
    <property type="entry name" value="SIGMA54_2"/>
    <property type="match status" value="1"/>
</dbReference>
<keyword evidence="6" id="KW-0731">Sigma factor</keyword>
<evidence type="ECO:0000256" key="6">
    <source>
        <dbReference type="ARBA" id="ARBA00023082"/>
    </source>
</evidence>
<dbReference type="EMBL" id="DWUP01000074">
    <property type="protein sequence ID" value="HJD52813.1"/>
    <property type="molecule type" value="Genomic_DNA"/>
</dbReference>
<keyword evidence="2" id="KW-0240">DNA-directed RNA polymerase</keyword>
<feature type="region of interest" description="Disordered" evidence="9">
    <location>
        <begin position="38"/>
        <end position="94"/>
    </location>
</feature>
<evidence type="ECO:0000256" key="1">
    <source>
        <dbReference type="ARBA" id="ARBA00008798"/>
    </source>
</evidence>
<organism evidence="12 13">
    <name type="scientific">Candidatus Avibacteroides avistercoris</name>
    <dbReference type="NCBI Taxonomy" id="2840690"/>
    <lineage>
        <taxon>Bacteria</taxon>
        <taxon>Pseudomonadati</taxon>
        <taxon>Bacteroidota</taxon>
        <taxon>Bacteroidia</taxon>
        <taxon>Bacteroidales</taxon>
        <taxon>Bacteroidaceae</taxon>
        <taxon>Bacteroidaceae incertae sedis</taxon>
        <taxon>Candidatus Avibacteroides</taxon>
    </lineage>
</organism>
<evidence type="ECO:0000313" key="13">
    <source>
        <dbReference type="Proteomes" id="UP000787625"/>
    </source>
</evidence>
<sequence>MKQGTLLTQKQSLTQVQTLSPQQLLAVKLLELPALELEDRVKTEIQDNPALEAADPDERQDDDAYDTPGGDAGDEMTGEDMSLGDYRTEDDTPDYVLQASRDNGRKRAEDIPFSDATSFYENLEAQLGELDIDDDVRHAALYIVGSLDDDGLLRKDLQTILDEMEIYGGVQTDMTVITRALEVVQSLDPAGLGARNLQECLLLQIARKQDSAEKKVEERILRECYDDFTKKNWDRIPARLGEDKGLCARALAEIKKLNPRPGIALTENIDRNNQTITPDFTVETGDDGRITVALNNYDVPELRLNRDFVAMLDSLGSKKSKLSSEQKSALMFTKQKIDAAQGFIDAVNQRRNTLLATMNAIVGLQRQFFADGDEASLRPMILKDVADRTGLDISTVSRVSNSKWVQTNYGVFPLKFFFNDGYVTKDGDELSVREIKAILRECIDGEDKTKPLTDEKLAGILKDKGYPIARRTVAKYREQLGIPTSKLRK</sequence>
<reference evidence="12" key="2">
    <citation type="submission" date="2021-04" db="EMBL/GenBank/DDBJ databases">
        <authorList>
            <person name="Gilroy R."/>
        </authorList>
    </citation>
    <scope>NUCLEOTIDE SEQUENCE</scope>
    <source>
        <strain evidence="12">MalCec1-1739</strain>
    </source>
</reference>
<feature type="compositionally biased region" description="Acidic residues" evidence="9">
    <location>
        <begin position="54"/>
        <end position="65"/>
    </location>
</feature>
<dbReference type="Proteomes" id="UP000787625">
    <property type="component" value="Unassembled WGS sequence"/>
</dbReference>
<dbReference type="GO" id="GO:0000428">
    <property type="term" value="C:DNA-directed RNA polymerase complex"/>
    <property type="evidence" value="ECO:0007669"/>
    <property type="project" value="UniProtKB-KW"/>
</dbReference>
<feature type="domain" description="RNA polymerase sigma factor 54 core-binding" evidence="11">
    <location>
        <begin position="115"/>
        <end position="307"/>
    </location>
</feature>
<dbReference type="PANTHER" id="PTHR32248:SF4">
    <property type="entry name" value="RNA POLYMERASE SIGMA-54 FACTOR"/>
    <property type="match status" value="1"/>
</dbReference>
<dbReference type="AlphaFoldDB" id="A0A9D2UI11"/>
<dbReference type="InterPro" id="IPR000394">
    <property type="entry name" value="RNA_pol_sigma_54"/>
</dbReference>
<keyword evidence="7" id="KW-0238">DNA-binding</keyword>
<evidence type="ECO:0000256" key="8">
    <source>
        <dbReference type="ARBA" id="ARBA00023163"/>
    </source>
</evidence>
<feature type="domain" description="RNA polymerase sigma factor 54 DNA-binding" evidence="10">
    <location>
        <begin position="332"/>
        <end position="489"/>
    </location>
</feature>
<dbReference type="GO" id="GO:0006352">
    <property type="term" value="P:DNA-templated transcription initiation"/>
    <property type="evidence" value="ECO:0007669"/>
    <property type="project" value="InterPro"/>
</dbReference>
<evidence type="ECO:0000256" key="3">
    <source>
        <dbReference type="ARBA" id="ARBA00022679"/>
    </source>
</evidence>
<proteinExistence type="inferred from homology"/>
<dbReference type="GO" id="GO:0001216">
    <property type="term" value="F:DNA-binding transcription activator activity"/>
    <property type="evidence" value="ECO:0007669"/>
    <property type="project" value="InterPro"/>
</dbReference>
<evidence type="ECO:0000256" key="7">
    <source>
        <dbReference type="ARBA" id="ARBA00023125"/>
    </source>
</evidence>
<comment type="similarity">
    <text evidence="1">Belongs to the sigma-54 factor family.</text>
</comment>
<evidence type="ECO:0000256" key="9">
    <source>
        <dbReference type="SAM" id="MobiDB-lite"/>
    </source>
</evidence>
<protein>
    <submittedName>
        <fullName evidence="12">RNA polymerase factor sigma-54</fullName>
    </submittedName>
</protein>
<dbReference type="Gene3D" id="1.10.10.1330">
    <property type="entry name" value="RNA polymerase sigma-54 factor, core-binding domain"/>
    <property type="match status" value="1"/>
</dbReference>
<evidence type="ECO:0000256" key="2">
    <source>
        <dbReference type="ARBA" id="ARBA00022478"/>
    </source>
</evidence>
<evidence type="ECO:0000256" key="5">
    <source>
        <dbReference type="ARBA" id="ARBA00023015"/>
    </source>
</evidence>
<dbReference type="Pfam" id="PF00309">
    <property type="entry name" value="Sigma54_AID"/>
    <property type="match status" value="1"/>
</dbReference>
<gene>
    <name evidence="12" type="primary">rpoN</name>
    <name evidence="12" type="ORF">IAA93_03690</name>
</gene>
<dbReference type="PRINTS" id="PR00045">
    <property type="entry name" value="SIGMA54FCT"/>
</dbReference>
<reference evidence="12" key="1">
    <citation type="journal article" date="2021" name="PeerJ">
        <title>Extensive microbial diversity within the chicken gut microbiome revealed by metagenomics and culture.</title>
        <authorList>
            <person name="Gilroy R."/>
            <person name="Ravi A."/>
            <person name="Getino M."/>
            <person name="Pursley I."/>
            <person name="Horton D.L."/>
            <person name="Alikhan N.F."/>
            <person name="Baker D."/>
            <person name="Gharbi K."/>
            <person name="Hall N."/>
            <person name="Watson M."/>
            <person name="Adriaenssens E.M."/>
            <person name="Foster-Nyarko E."/>
            <person name="Jarju S."/>
            <person name="Secka A."/>
            <person name="Antonio M."/>
            <person name="Oren A."/>
            <person name="Chaudhuri R.R."/>
            <person name="La Ragione R."/>
            <person name="Hildebrand F."/>
            <person name="Pallen M.J."/>
        </authorList>
    </citation>
    <scope>NUCLEOTIDE SEQUENCE</scope>
    <source>
        <strain evidence="12">MalCec1-1739</strain>
    </source>
</reference>
<name>A0A9D2UI11_9BACT</name>
<accession>A0A9D2UI11</accession>
<dbReference type="Pfam" id="PF04552">
    <property type="entry name" value="Sigma54_DBD"/>
    <property type="match status" value="1"/>
</dbReference>
<dbReference type="GO" id="GO:0016779">
    <property type="term" value="F:nucleotidyltransferase activity"/>
    <property type="evidence" value="ECO:0007669"/>
    <property type="project" value="UniProtKB-KW"/>
</dbReference>
<dbReference type="InterPro" id="IPR038709">
    <property type="entry name" value="RpoN_core-bd_sf"/>
</dbReference>
<comment type="caution">
    <text evidence="12">The sequence shown here is derived from an EMBL/GenBank/DDBJ whole genome shotgun (WGS) entry which is preliminary data.</text>
</comment>
<dbReference type="Pfam" id="PF04963">
    <property type="entry name" value="Sigma54_CBD"/>
    <property type="match status" value="1"/>
</dbReference>
<evidence type="ECO:0000313" key="12">
    <source>
        <dbReference type="EMBL" id="HJD52813.1"/>
    </source>
</evidence>
<evidence type="ECO:0000256" key="4">
    <source>
        <dbReference type="ARBA" id="ARBA00022695"/>
    </source>
</evidence>
<dbReference type="PIRSF" id="PIRSF000774">
    <property type="entry name" value="RpoN"/>
    <property type="match status" value="1"/>
</dbReference>
<evidence type="ECO:0000259" key="10">
    <source>
        <dbReference type="Pfam" id="PF04552"/>
    </source>
</evidence>
<dbReference type="PANTHER" id="PTHR32248">
    <property type="entry name" value="RNA POLYMERASE SIGMA-54 FACTOR"/>
    <property type="match status" value="1"/>
</dbReference>
<dbReference type="PROSITE" id="PS50044">
    <property type="entry name" value="SIGMA54_3"/>
    <property type="match status" value="1"/>
</dbReference>
<dbReference type="InterPro" id="IPR007046">
    <property type="entry name" value="RNA_pol_sigma_54_core-bd"/>
</dbReference>
<dbReference type="GO" id="GO:0016987">
    <property type="term" value="F:sigma factor activity"/>
    <property type="evidence" value="ECO:0007669"/>
    <property type="project" value="UniProtKB-KW"/>
</dbReference>